<evidence type="ECO:0000256" key="6">
    <source>
        <dbReference type="ARBA" id="ARBA00022553"/>
    </source>
</evidence>
<dbReference type="GO" id="GO:0009401">
    <property type="term" value="P:phosphoenolpyruvate-dependent sugar phosphotransferase system"/>
    <property type="evidence" value="ECO:0007669"/>
    <property type="project" value="UniProtKB-KW"/>
</dbReference>
<protein>
    <recommendedName>
        <fullName evidence="3">PTS system lactose-specific EIICB component</fullName>
        <ecNumber evidence="2">2.7.1.207</ecNumber>
    </recommendedName>
    <alternativeName>
        <fullName evidence="14">EIICB-Lac</fullName>
    </alternativeName>
</protein>
<keyword evidence="7" id="KW-0762">Sugar transport</keyword>
<dbReference type="EMBL" id="DYXG01000093">
    <property type="protein sequence ID" value="HJE97765.1"/>
    <property type="molecule type" value="Genomic_DNA"/>
</dbReference>
<dbReference type="InterPro" id="IPR051088">
    <property type="entry name" value="PTS_Sugar-EIIC/EIIB"/>
</dbReference>
<evidence type="ECO:0000256" key="10">
    <source>
        <dbReference type="ARBA" id="ARBA00022692"/>
    </source>
</evidence>
<feature type="transmembrane region" description="Helical" evidence="18">
    <location>
        <begin position="181"/>
        <end position="202"/>
    </location>
</feature>
<dbReference type="Proteomes" id="UP000707535">
    <property type="component" value="Unassembled WGS sequence"/>
</dbReference>
<keyword evidence="11" id="KW-0418">Kinase</keyword>
<dbReference type="Gene3D" id="3.40.50.2300">
    <property type="match status" value="1"/>
</dbReference>
<evidence type="ECO:0000256" key="15">
    <source>
        <dbReference type="ARBA" id="ARBA00048444"/>
    </source>
</evidence>
<feature type="transmembrane region" description="Helical" evidence="18">
    <location>
        <begin position="223"/>
        <end position="240"/>
    </location>
</feature>
<dbReference type="NCBIfam" id="TIGR00853">
    <property type="entry name" value="pts-lac"/>
    <property type="match status" value="1"/>
</dbReference>
<evidence type="ECO:0000313" key="21">
    <source>
        <dbReference type="EMBL" id="HJE97765.1"/>
    </source>
</evidence>
<organism evidence="21 22">
    <name type="scientific">Ligilactobacillus acidipiscis</name>
    <dbReference type="NCBI Taxonomy" id="89059"/>
    <lineage>
        <taxon>Bacteria</taxon>
        <taxon>Bacillati</taxon>
        <taxon>Bacillota</taxon>
        <taxon>Bacilli</taxon>
        <taxon>Lactobacillales</taxon>
        <taxon>Lactobacillaceae</taxon>
        <taxon>Ligilactobacillus</taxon>
    </lineage>
</organism>
<evidence type="ECO:0000256" key="5">
    <source>
        <dbReference type="ARBA" id="ARBA00022475"/>
    </source>
</evidence>
<sequence length="589" mass="63834">MNGIIKAIEKHQSTFEKISRNIYLQAIKDGFLAAMPVILFSSIFLLCASLPSVFGVDLPTGLSDWLNKIYNYTMGVVGMLVAGTTARCLAGSMNRNKMPAGKAISEVSVMIASICGFLLLAVTQQKDGSFVTSNMGTNGILSAFVSAFLTVNVYRFCIIKDITIRMPKEVPGTIAANFRDIFAYSFSVLGCALIDFLARFFVKVPFAEVIAKLFQPLFNGAESYLGMAFIWFLIPLFWFVGVHGPSVVKPAIEAPLFGNTTLNLALQKAGEHPSHALTENFGNFVGELGGTGATFVVPFIFMIAMRSKQLRAVGKASFIPVMFAVNEPLLFAAPMILNPYMFVPFVLAPVVNVLIGKAFIQFLGMNGFMYVLPWATPGPIGTFLATGFQPLSLVFVLVLLAVDVLIYLPFCRAYDKELCDQEAANLAEETAAGDVAVETVPAAGTATATVAAEPEVVEPTEASETKDESIESISDDPDDPTKVLVLCAGAGTSELLANALKEGAEEYNVNLTARAGAYGSHYDILPNFDVVVLAPQVKTYYEDIKKDTDKYGIKLIKTQGKQYIDLTRAPKEAIEFVMSKLHEDDSVEE</sequence>
<dbReference type="InterPro" id="IPR003352">
    <property type="entry name" value="PTS_EIIC"/>
</dbReference>
<dbReference type="InterPro" id="IPR036095">
    <property type="entry name" value="PTS_EIIB-like_sf"/>
</dbReference>
<reference evidence="21" key="2">
    <citation type="submission" date="2021-09" db="EMBL/GenBank/DDBJ databases">
        <authorList>
            <person name="Gilroy R."/>
        </authorList>
    </citation>
    <scope>NUCLEOTIDE SEQUENCE</scope>
    <source>
        <strain evidence="21">CHK174-6876</strain>
    </source>
</reference>
<dbReference type="Pfam" id="PF02302">
    <property type="entry name" value="PTS_IIB"/>
    <property type="match status" value="1"/>
</dbReference>
<evidence type="ECO:0000259" key="20">
    <source>
        <dbReference type="PROSITE" id="PS51105"/>
    </source>
</evidence>
<dbReference type="CDD" id="cd05565">
    <property type="entry name" value="PTS_IIB_lactose"/>
    <property type="match status" value="1"/>
</dbReference>
<dbReference type="InterPro" id="IPR003501">
    <property type="entry name" value="PTS_EIIB_2/3"/>
</dbReference>
<proteinExistence type="predicted"/>
<dbReference type="EC" id="2.7.1.207" evidence="2"/>
<dbReference type="InterPro" id="IPR004501">
    <property type="entry name" value="PTS_EIIC_3"/>
</dbReference>
<dbReference type="InterPro" id="IPR041713">
    <property type="entry name" value="PTS_IIB"/>
</dbReference>
<dbReference type="InterPro" id="IPR013012">
    <property type="entry name" value="PTS_EIIB_3"/>
</dbReference>
<evidence type="ECO:0000256" key="14">
    <source>
        <dbReference type="ARBA" id="ARBA00029639"/>
    </source>
</evidence>
<dbReference type="AlphaFoldDB" id="A0A921K279"/>
<feature type="transmembrane region" description="Helical" evidence="18">
    <location>
        <begin position="103"/>
        <end position="122"/>
    </location>
</feature>
<dbReference type="GO" id="GO:0016301">
    <property type="term" value="F:kinase activity"/>
    <property type="evidence" value="ECO:0007669"/>
    <property type="project" value="UniProtKB-KW"/>
</dbReference>
<feature type="domain" description="PTS EIIB type-3" evidence="19">
    <location>
        <begin position="480"/>
        <end position="583"/>
    </location>
</feature>
<feature type="transmembrane region" description="Helical" evidence="18">
    <location>
        <begin position="30"/>
        <end position="54"/>
    </location>
</feature>
<feature type="transmembrane region" description="Helical" evidence="18">
    <location>
        <begin position="342"/>
        <end position="360"/>
    </location>
</feature>
<evidence type="ECO:0000256" key="8">
    <source>
        <dbReference type="ARBA" id="ARBA00022679"/>
    </source>
</evidence>
<keyword evidence="6" id="KW-0597">Phosphoprotein</keyword>
<name>A0A921K279_9LACO</name>
<dbReference type="GO" id="GO:0005886">
    <property type="term" value="C:plasma membrane"/>
    <property type="evidence" value="ECO:0007669"/>
    <property type="project" value="UniProtKB-SubCell"/>
</dbReference>
<evidence type="ECO:0000256" key="1">
    <source>
        <dbReference type="ARBA" id="ARBA00004651"/>
    </source>
</evidence>
<evidence type="ECO:0000256" key="9">
    <source>
        <dbReference type="ARBA" id="ARBA00022683"/>
    </source>
</evidence>
<dbReference type="GO" id="GO:1901264">
    <property type="term" value="P:carbohydrate derivative transport"/>
    <property type="evidence" value="ECO:0007669"/>
    <property type="project" value="TreeGrafter"/>
</dbReference>
<evidence type="ECO:0000256" key="18">
    <source>
        <dbReference type="SAM" id="Phobius"/>
    </source>
</evidence>
<dbReference type="PANTHER" id="PTHR33989">
    <property type="match status" value="1"/>
</dbReference>
<keyword evidence="10 18" id="KW-0812">Transmembrane</keyword>
<dbReference type="PANTHER" id="PTHR33989:SF8">
    <property type="entry name" value="PERMEASE IIC COMPONENT"/>
    <property type="match status" value="1"/>
</dbReference>
<evidence type="ECO:0000256" key="11">
    <source>
        <dbReference type="ARBA" id="ARBA00022777"/>
    </source>
</evidence>
<dbReference type="GO" id="GO:0008982">
    <property type="term" value="F:protein-N(PI)-phosphohistidine-sugar phosphotransferase activity"/>
    <property type="evidence" value="ECO:0007669"/>
    <property type="project" value="InterPro"/>
</dbReference>
<dbReference type="PROSITE" id="PS51100">
    <property type="entry name" value="PTS_EIIB_TYPE_3"/>
    <property type="match status" value="1"/>
</dbReference>
<dbReference type="NCBIfam" id="TIGR00410">
    <property type="entry name" value="lacE"/>
    <property type="match status" value="1"/>
</dbReference>
<feature type="transmembrane region" description="Helical" evidence="18">
    <location>
        <begin position="69"/>
        <end position="91"/>
    </location>
</feature>
<evidence type="ECO:0000313" key="22">
    <source>
        <dbReference type="Proteomes" id="UP000707535"/>
    </source>
</evidence>
<accession>A0A921K279</accession>
<feature type="transmembrane region" description="Helical" evidence="18">
    <location>
        <begin position="284"/>
        <end position="304"/>
    </location>
</feature>
<dbReference type="Pfam" id="PF02378">
    <property type="entry name" value="PTS_EIIC"/>
    <property type="match status" value="1"/>
</dbReference>
<dbReference type="RefSeq" id="WP_270335134.1">
    <property type="nucleotide sequence ID" value="NZ_JAQDEX010000024.1"/>
</dbReference>
<feature type="region of interest" description="Disordered" evidence="17">
    <location>
        <begin position="455"/>
        <end position="477"/>
    </location>
</feature>
<feature type="modified residue" description="Phosphocysteine; by EIIA" evidence="16">
    <location>
        <position position="487"/>
    </location>
</feature>
<dbReference type="PROSITE" id="PS51105">
    <property type="entry name" value="PTS_EIIC_TYPE_3"/>
    <property type="match status" value="1"/>
</dbReference>
<evidence type="ECO:0000256" key="16">
    <source>
        <dbReference type="PROSITE-ProRule" id="PRU00423"/>
    </source>
</evidence>
<feature type="transmembrane region" description="Helical" evidence="18">
    <location>
        <begin position="391"/>
        <end position="410"/>
    </location>
</feature>
<keyword evidence="5" id="KW-1003">Cell membrane</keyword>
<reference evidence="21" key="1">
    <citation type="journal article" date="2021" name="PeerJ">
        <title>Extensive microbial diversity within the chicken gut microbiome revealed by metagenomics and culture.</title>
        <authorList>
            <person name="Gilroy R."/>
            <person name="Ravi A."/>
            <person name="Getino M."/>
            <person name="Pursley I."/>
            <person name="Horton D.L."/>
            <person name="Alikhan N.F."/>
            <person name="Baker D."/>
            <person name="Gharbi K."/>
            <person name="Hall N."/>
            <person name="Watson M."/>
            <person name="Adriaenssens E.M."/>
            <person name="Foster-Nyarko E."/>
            <person name="Jarju S."/>
            <person name="Secka A."/>
            <person name="Antonio M."/>
            <person name="Oren A."/>
            <person name="Chaudhuri R.R."/>
            <person name="La Ragione R."/>
            <person name="Hildebrand F."/>
            <person name="Pallen M.J."/>
        </authorList>
    </citation>
    <scope>NUCLEOTIDE SEQUENCE</scope>
    <source>
        <strain evidence="21">CHK174-6876</strain>
    </source>
</reference>
<comment type="caution">
    <text evidence="21">The sequence shown here is derived from an EMBL/GenBank/DDBJ whole genome shotgun (WGS) entry which is preliminary data.</text>
</comment>
<comment type="catalytic activity">
    <reaction evidence="15">
        <text>lactose(out) + N(pros)-phospho-L-histidyl-[protein] = lactose 6-phosphate(in) + L-histidyl-[protein]</text>
        <dbReference type="Rhea" id="RHEA:42400"/>
        <dbReference type="Rhea" id="RHEA-COMP:9745"/>
        <dbReference type="Rhea" id="RHEA-COMP:9746"/>
        <dbReference type="ChEBI" id="CHEBI:17716"/>
        <dbReference type="ChEBI" id="CHEBI:29979"/>
        <dbReference type="ChEBI" id="CHEBI:64837"/>
        <dbReference type="ChEBI" id="CHEBI:79080"/>
        <dbReference type="EC" id="2.7.1.207"/>
    </reaction>
</comment>
<keyword evidence="9" id="KW-0598">Phosphotransferase system</keyword>
<evidence type="ECO:0000256" key="17">
    <source>
        <dbReference type="SAM" id="MobiDB-lite"/>
    </source>
</evidence>
<keyword evidence="12 18" id="KW-1133">Transmembrane helix</keyword>
<evidence type="ECO:0000256" key="13">
    <source>
        <dbReference type="ARBA" id="ARBA00023136"/>
    </source>
</evidence>
<comment type="subcellular location">
    <subcellularLocation>
        <location evidence="1">Cell membrane</location>
        <topology evidence="1">Multi-pass membrane protein</topology>
    </subcellularLocation>
</comment>
<evidence type="ECO:0000256" key="12">
    <source>
        <dbReference type="ARBA" id="ARBA00022989"/>
    </source>
</evidence>
<evidence type="ECO:0000256" key="3">
    <source>
        <dbReference type="ARBA" id="ARBA00020834"/>
    </source>
</evidence>
<feature type="transmembrane region" description="Helical" evidence="18">
    <location>
        <begin position="316"/>
        <end position="336"/>
    </location>
</feature>
<keyword evidence="8" id="KW-0808">Transferase</keyword>
<evidence type="ECO:0000259" key="19">
    <source>
        <dbReference type="PROSITE" id="PS51100"/>
    </source>
</evidence>
<evidence type="ECO:0000256" key="2">
    <source>
        <dbReference type="ARBA" id="ARBA00012802"/>
    </source>
</evidence>
<evidence type="ECO:0000256" key="7">
    <source>
        <dbReference type="ARBA" id="ARBA00022597"/>
    </source>
</evidence>
<keyword evidence="13 18" id="KW-0472">Membrane</keyword>
<gene>
    <name evidence="21" type="ORF">K8V00_09095</name>
</gene>
<dbReference type="SUPFAM" id="SSF52794">
    <property type="entry name" value="PTS system IIB component-like"/>
    <property type="match status" value="1"/>
</dbReference>
<evidence type="ECO:0000256" key="4">
    <source>
        <dbReference type="ARBA" id="ARBA00022448"/>
    </source>
</evidence>
<feature type="domain" description="PTS EIIC type-3" evidence="20">
    <location>
        <begin position="8"/>
        <end position="410"/>
    </location>
</feature>
<keyword evidence="4" id="KW-0813">Transport</keyword>